<reference evidence="1 2" key="1">
    <citation type="submission" date="2006-03" db="EMBL/GenBank/DDBJ databases">
        <authorList>
            <person name="Giovannoni S.J."/>
            <person name="Cho J.-C."/>
            <person name="Ferriera S."/>
            <person name="Johnson J."/>
            <person name="Kravitz S."/>
            <person name="Halpern A."/>
            <person name="Remington K."/>
            <person name="Beeson K."/>
            <person name="Tran B."/>
            <person name="Rogers Y.-H."/>
            <person name="Friedman R."/>
            <person name="Venter J.C."/>
        </authorList>
    </citation>
    <scope>NUCLEOTIDE SEQUENCE [LARGE SCALE GENOMIC DNA]</scope>
    <source>
        <strain evidence="1 2">HTCC2207</strain>
    </source>
</reference>
<evidence type="ECO:0000313" key="2">
    <source>
        <dbReference type="Proteomes" id="UP000005555"/>
    </source>
</evidence>
<gene>
    <name evidence="1" type="ORF">GB2207_01407</name>
</gene>
<dbReference type="OrthoDB" id="6381296at2"/>
<proteinExistence type="predicted"/>
<dbReference type="eggNOG" id="ENOG50303NQ">
    <property type="taxonomic scope" value="Bacteria"/>
</dbReference>
<dbReference type="AlphaFoldDB" id="Q1YTR8"/>
<protein>
    <submittedName>
        <fullName evidence="1">Uncharacterized protein</fullName>
    </submittedName>
</protein>
<evidence type="ECO:0000313" key="1">
    <source>
        <dbReference type="EMBL" id="EAS47419.1"/>
    </source>
</evidence>
<dbReference type="EMBL" id="AAPI01000002">
    <property type="protein sequence ID" value="EAS47419.1"/>
    <property type="molecule type" value="Genomic_DNA"/>
</dbReference>
<keyword evidence="2" id="KW-1185">Reference proteome</keyword>
<sequence length="237" mass="26473">MLFLLLPIAWVSALSAGKISGRPKNACAEPIKDLHMDLLITNLKYEGYSTGSYGKSKADGITLQFSCEETGCDYYAIYNVDRSRLRGSRKGEKLPDGRFSVRKKHAFFGFWHRICGLDAPSKGLTAFHDCMGKLKAFTFNAETKDGKRLIKSTLRKMSPDKDPISIRQLSDKAPILSPDKKSDEIQAESDFEKILTTCEINHVISKHGKTIPSAPIAARNTSDKDINAWLSECDEFF</sequence>
<dbReference type="HOGENOM" id="CLU_1169315_0_0_6"/>
<dbReference type="Proteomes" id="UP000005555">
    <property type="component" value="Unassembled WGS sequence"/>
</dbReference>
<accession>Q1YTR8</accession>
<comment type="caution">
    <text evidence="1">The sequence shown here is derived from an EMBL/GenBank/DDBJ whole genome shotgun (WGS) entry which is preliminary data.</text>
</comment>
<name>Q1YTR8_9GAMM</name>
<organism evidence="1 2">
    <name type="scientific">gamma proteobacterium HTCC2207</name>
    <dbReference type="NCBI Taxonomy" id="314287"/>
    <lineage>
        <taxon>Bacteria</taxon>
        <taxon>Pseudomonadati</taxon>
        <taxon>Pseudomonadota</taxon>
        <taxon>Gammaproteobacteria</taxon>
        <taxon>Cellvibrionales</taxon>
        <taxon>Porticoccaceae</taxon>
        <taxon>SAR92 clade</taxon>
    </lineage>
</organism>